<evidence type="ECO:0000313" key="3">
    <source>
        <dbReference type="Proteomes" id="UP001213000"/>
    </source>
</evidence>
<protein>
    <submittedName>
        <fullName evidence="2">Uncharacterized protein</fullName>
    </submittedName>
</protein>
<name>A0AAD5VNG2_9AGAR</name>
<feature type="compositionally biased region" description="Low complexity" evidence="1">
    <location>
        <begin position="93"/>
        <end position="132"/>
    </location>
</feature>
<dbReference type="EMBL" id="JANIEX010000604">
    <property type="protein sequence ID" value="KAJ3565060.1"/>
    <property type="molecule type" value="Genomic_DNA"/>
</dbReference>
<feature type="compositionally biased region" description="Low complexity" evidence="1">
    <location>
        <begin position="388"/>
        <end position="404"/>
    </location>
</feature>
<keyword evidence="3" id="KW-1185">Reference proteome</keyword>
<feature type="compositionally biased region" description="Low complexity" evidence="1">
    <location>
        <begin position="250"/>
        <end position="268"/>
    </location>
</feature>
<reference evidence="2" key="1">
    <citation type="submission" date="2022-07" db="EMBL/GenBank/DDBJ databases">
        <title>Genome Sequence of Leucocoprinus birnbaumii.</title>
        <authorList>
            <person name="Buettner E."/>
        </authorList>
    </citation>
    <scope>NUCLEOTIDE SEQUENCE</scope>
    <source>
        <strain evidence="2">VT141</strain>
    </source>
</reference>
<gene>
    <name evidence="2" type="ORF">NP233_g7890</name>
</gene>
<dbReference type="Proteomes" id="UP001213000">
    <property type="component" value="Unassembled WGS sequence"/>
</dbReference>
<feature type="region of interest" description="Disordered" evidence="1">
    <location>
        <begin position="385"/>
        <end position="404"/>
    </location>
</feature>
<feature type="region of interest" description="Disordered" evidence="1">
    <location>
        <begin position="93"/>
        <end position="144"/>
    </location>
</feature>
<accession>A0AAD5VNG2</accession>
<proteinExistence type="predicted"/>
<dbReference type="AlphaFoldDB" id="A0AAD5VNG2"/>
<evidence type="ECO:0000313" key="2">
    <source>
        <dbReference type="EMBL" id="KAJ3565060.1"/>
    </source>
</evidence>
<organism evidence="2 3">
    <name type="scientific">Leucocoprinus birnbaumii</name>
    <dbReference type="NCBI Taxonomy" id="56174"/>
    <lineage>
        <taxon>Eukaryota</taxon>
        <taxon>Fungi</taxon>
        <taxon>Dikarya</taxon>
        <taxon>Basidiomycota</taxon>
        <taxon>Agaricomycotina</taxon>
        <taxon>Agaricomycetes</taxon>
        <taxon>Agaricomycetidae</taxon>
        <taxon>Agaricales</taxon>
        <taxon>Agaricineae</taxon>
        <taxon>Agaricaceae</taxon>
        <taxon>Leucocoprinus</taxon>
    </lineage>
</organism>
<feature type="region of interest" description="Disordered" evidence="1">
    <location>
        <begin position="222"/>
        <end position="268"/>
    </location>
</feature>
<sequence length="470" mass="51458">MISINNTYDEPHETSKAVRRRSIFRKKQVTPPPPEEPRALRVYSKSWRKSAYNTGSNPNLYQAHEPANIDDLASLYGSDDFILERPRRRFASTNVSTSDSSGSSSPVTSPSPLPRISGVESGSSSGGRSSPSTTPPPTIMSPLSMSLSTLPIRMPSPHDLHLATSRVRAPVLRVFVPCTKMETDSDGVLACERYLVEAGLWEHLSTGDVVCNLGYIPPTTSDWEPLGSSDVNNYAGEDDRDSNGSPTRFGSRYGGSSSSSSGHPSSSASNTYSRKWLLFNGECLVPYTAPDTLPIDNPISLPSPYYYAHLMPAFSGKPSYSTLSNNAHNFRYWIGKFPPLMSDEVPQMAMVNVAGRVKSVKASVGWVEARKWVWTARVGRYKRKIDTSSGSSSNSSSLSSSGQQQSLVQCDAEIGEGWYGEWVLEGEGTSEGRQELLDILSKGVVPGGPREWELIRERSGNGRIWLRMVS</sequence>
<evidence type="ECO:0000256" key="1">
    <source>
        <dbReference type="SAM" id="MobiDB-lite"/>
    </source>
</evidence>
<comment type="caution">
    <text evidence="2">The sequence shown here is derived from an EMBL/GenBank/DDBJ whole genome shotgun (WGS) entry which is preliminary data.</text>
</comment>
<feature type="compositionally biased region" description="Basic residues" evidence="1">
    <location>
        <begin position="17"/>
        <end position="28"/>
    </location>
</feature>
<feature type="region of interest" description="Disordered" evidence="1">
    <location>
        <begin position="1"/>
        <end position="41"/>
    </location>
</feature>